<organism evidence="2 3">
    <name type="scientific">Salana multivorans</name>
    <dbReference type="NCBI Taxonomy" id="120377"/>
    <lineage>
        <taxon>Bacteria</taxon>
        <taxon>Bacillati</taxon>
        <taxon>Actinomycetota</taxon>
        <taxon>Actinomycetes</taxon>
        <taxon>Micrococcales</taxon>
        <taxon>Beutenbergiaceae</taxon>
        <taxon>Salana</taxon>
    </lineage>
</organism>
<name>A0A3N2D6T0_9MICO</name>
<evidence type="ECO:0000313" key="3">
    <source>
        <dbReference type="Proteomes" id="UP000275356"/>
    </source>
</evidence>
<keyword evidence="3" id="KW-1185">Reference proteome</keyword>
<evidence type="ECO:0000313" key="2">
    <source>
        <dbReference type="EMBL" id="ROR95487.1"/>
    </source>
</evidence>
<comment type="caution">
    <text evidence="2">The sequence shown here is derived from an EMBL/GenBank/DDBJ whole genome shotgun (WGS) entry which is preliminary data.</text>
</comment>
<reference evidence="2 3" key="1">
    <citation type="submission" date="2018-11" db="EMBL/GenBank/DDBJ databases">
        <title>Sequencing the genomes of 1000 actinobacteria strains.</title>
        <authorList>
            <person name="Klenk H.-P."/>
        </authorList>
    </citation>
    <scope>NUCLEOTIDE SEQUENCE [LARGE SCALE GENOMIC DNA]</scope>
    <source>
        <strain evidence="2 3">DSM 13521</strain>
    </source>
</reference>
<gene>
    <name evidence="2" type="ORF">EDD28_0040</name>
</gene>
<dbReference type="AlphaFoldDB" id="A0A3N2D6T0"/>
<dbReference type="EMBL" id="RKHQ01000001">
    <property type="protein sequence ID" value="ROR95487.1"/>
    <property type="molecule type" value="Genomic_DNA"/>
</dbReference>
<protein>
    <submittedName>
        <fullName evidence="2">Uncharacterized protein</fullName>
    </submittedName>
</protein>
<sequence>MWWIWLLLGLVVGGTLGFVAFALWLLREWDW</sequence>
<accession>A0A3N2D6T0</accession>
<proteinExistence type="predicted"/>
<evidence type="ECO:0000256" key="1">
    <source>
        <dbReference type="SAM" id="Phobius"/>
    </source>
</evidence>
<keyword evidence="1" id="KW-0472">Membrane</keyword>
<keyword evidence="1" id="KW-1133">Transmembrane helix</keyword>
<dbReference type="Proteomes" id="UP000275356">
    <property type="component" value="Unassembled WGS sequence"/>
</dbReference>
<keyword evidence="1" id="KW-0812">Transmembrane</keyword>
<feature type="transmembrane region" description="Helical" evidence="1">
    <location>
        <begin position="6"/>
        <end position="26"/>
    </location>
</feature>